<dbReference type="InterPro" id="IPR005801">
    <property type="entry name" value="ADC_synthase"/>
</dbReference>
<sequence>MTFPLSAPSGVPETPAAGPADAAAREAGAGPAGTLRGITIPWSALPDASGLLDYLVRDDVLCWVRRDGGLAGFGEAARFTTSGPQRFREAAAWWRSLNASARIENQVGGPGTGALAFGSFAFSWTSGYQSRLIVPSVLVGLDGDRGWLTYLSCDPDAALDAGAAEAALAGWLDAASAGRGADGGDRLVPGQVSEEHYKEAGAAGVERIAGGELSKLVLARDVVAELASPIATAQVLRELAVRYQDCWTYAVDGLVGSTPEMLIKVEDNVARARVLAGTLDRDGTRKRDGESDAAYAQRVLAGSEKQQHEHQIAI</sequence>
<proteinExistence type="predicted"/>
<evidence type="ECO:0000313" key="4">
    <source>
        <dbReference type="Proteomes" id="UP000523795"/>
    </source>
</evidence>
<name>A0ABX1JPX8_9MICC</name>
<feature type="compositionally biased region" description="Low complexity" evidence="1">
    <location>
        <begin position="12"/>
        <end position="28"/>
    </location>
</feature>
<evidence type="ECO:0000313" key="3">
    <source>
        <dbReference type="EMBL" id="NKX51372.1"/>
    </source>
</evidence>
<dbReference type="SUPFAM" id="SSF56322">
    <property type="entry name" value="ADC synthase"/>
    <property type="match status" value="1"/>
</dbReference>
<dbReference type="Proteomes" id="UP000523795">
    <property type="component" value="Unassembled WGS sequence"/>
</dbReference>
<feature type="region of interest" description="Disordered" evidence="1">
    <location>
        <begin position="1"/>
        <end position="28"/>
    </location>
</feature>
<keyword evidence="4" id="KW-1185">Reference proteome</keyword>
<dbReference type="PANTHER" id="PTHR42839">
    <property type="entry name" value="ISOCHORISMATE SYNTHASE ENTC"/>
    <property type="match status" value="1"/>
</dbReference>
<dbReference type="InterPro" id="IPR015890">
    <property type="entry name" value="Chorismate_C"/>
</dbReference>
<feature type="non-terminal residue" evidence="3">
    <location>
        <position position="314"/>
    </location>
</feature>
<feature type="domain" description="Chorismate-utilising enzyme C-terminal" evidence="2">
    <location>
        <begin position="194"/>
        <end position="313"/>
    </location>
</feature>
<comment type="caution">
    <text evidence="3">The sequence shown here is derived from an EMBL/GenBank/DDBJ whole genome shotgun (WGS) entry which is preliminary data.</text>
</comment>
<evidence type="ECO:0000256" key="1">
    <source>
        <dbReference type="SAM" id="MobiDB-lite"/>
    </source>
</evidence>
<gene>
    <name evidence="3" type="ORF">HER39_12495</name>
</gene>
<dbReference type="EMBL" id="JAAZSR010000215">
    <property type="protein sequence ID" value="NKX51372.1"/>
    <property type="molecule type" value="Genomic_DNA"/>
</dbReference>
<organism evidence="3 4">
    <name type="scientific">Arthrobacter deserti</name>
    <dbReference type="NCBI Taxonomy" id="1742687"/>
    <lineage>
        <taxon>Bacteria</taxon>
        <taxon>Bacillati</taxon>
        <taxon>Actinomycetota</taxon>
        <taxon>Actinomycetes</taxon>
        <taxon>Micrococcales</taxon>
        <taxon>Micrococcaceae</taxon>
        <taxon>Arthrobacter</taxon>
    </lineage>
</organism>
<dbReference type="Gene3D" id="3.60.120.10">
    <property type="entry name" value="Anthranilate synthase"/>
    <property type="match status" value="1"/>
</dbReference>
<reference evidence="3 4" key="1">
    <citation type="submission" date="2020-04" db="EMBL/GenBank/DDBJ databases">
        <authorList>
            <person name="Liu S."/>
        </authorList>
    </citation>
    <scope>NUCLEOTIDE SEQUENCE [LARGE SCALE GENOMIC DNA]</scope>
    <source>
        <strain evidence="3 4">CGMCC 1.15091</strain>
    </source>
</reference>
<accession>A0ABX1JPX8</accession>
<protein>
    <recommendedName>
        <fullName evidence="2">Chorismate-utilising enzyme C-terminal domain-containing protein</fullName>
    </recommendedName>
</protein>
<dbReference type="PANTHER" id="PTHR42839:SF2">
    <property type="entry name" value="ISOCHORISMATE SYNTHASE ENTC"/>
    <property type="match status" value="1"/>
</dbReference>
<evidence type="ECO:0000259" key="2">
    <source>
        <dbReference type="Pfam" id="PF00425"/>
    </source>
</evidence>
<dbReference type="Pfam" id="PF00425">
    <property type="entry name" value="Chorismate_bind"/>
    <property type="match status" value="1"/>
</dbReference>